<dbReference type="PANTHER" id="PTHR21112:SF0">
    <property type="entry name" value="CHEMOSENSORY PROTEIN A 29A-RELATED"/>
    <property type="match status" value="1"/>
</dbReference>
<accession>B3DNH2</accession>
<organism evidence="2">
    <name type="scientific">Drosophila melanogaster</name>
    <name type="common">Fruit fly</name>
    <dbReference type="NCBI Taxonomy" id="7227"/>
    <lineage>
        <taxon>Eukaryota</taxon>
        <taxon>Metazoa</taxon>
        <taxon>Ecdysozoa</taxon>
        <taxon>Arthropoda</taxon>
        <taxon>Hexapoda</taxon>
        <taxon>Insecta</taxon>
        <taxon>Pterygota</taxon>
        <taxon>Neoptera</taxon>
        <taxon>Endopterygota</taxon>
        <taxon>Diptera</taxon>
        <taxon>Brachycera</taxon>
        <taxon>Muscomorpha</taxon>
        <taxon>Ephydroidea</taxon>
        <taxon>Drosophilidae</taxon>
        <taxon>Drosophila</taxon>
        <taxon>Sophophora</taxon>
    </lineage>
</organism>
<evidence type="ECO:0000313" key="2">
    <source>
        <dbReference type="EMBL" id="ACD99524.1"/>
    </source>
</evidence>
<dbReference type="Bgee" id="FBgn0261290">
    <property type="expression patterns" value="Expressed in nociceptive neuron in imaginal disc-derived wing and 8 other cell types or tissues"/>
</dbReference>
<reference evidence="2" key="1">
    <citation type="submission" date="2008-06" db="EMBL/GenBank/DDBJ databases">
        <authorList>
            <person name="Carlson J."/>
            <person name="Booth B."/>
            <person name="Frise E."/>
            <person name="Park S."/>
            <person name="Wan K."/>
            <person name="Yu C."/>
            <person name="Celniker S."/>
        </authorList>
    </citation>
    <scope>NUCLEOTIDE SEQUENCE</scope>
</reference>
<dbReference type="ExpressionAtlas" id="B3DNH2">
    <property type="expression patterns" value="baseline and differential"/>
</dbReference>
<dbReference type="InterPro" id="IPR010512">
    <property type="entry name" value="DUF1091"/>
</dbReference>
<feature type="non-terminal residue" evidence="2">
    <location>
        <position position="1"/>
    </location>
</feature>
<sequence>KTMKQFLFCVLIMLIGKTCALIPRTYETRFISITSNGTNLFDFSQIRFLGRERMANGTFELKEDLDNESFSVVGETFIDSVGDGEYKQLPFTAPKQSVCTALKAYWSYFEPSIKYGVKTDFPAHTHPCPLPKGIYYIKDVVLKNDNWPVIMPRGYLKAVANLFKNDEYGGSLEIVSQISDLS</sequence>
<protein>
    <submittedName>
        <fullName evidence="2">IP21136p</fullName>
    </submittedName>
    <submittedName>
        <fullName evidence="3">IP21336p</fullName>
    </submittedName>
</protein>
<gene>
    <name evidence="2" type="primary">CG33779-RA</name>
</gene>
<proteinExistence type="evidence at transcript level"/>
<evidence type="ECO:0000313" key="3">
    <source>
        <dbReference type="EMBL" id="ACD99538.1"/>
    </source>
</evidence>
<dbReference type="AlphaFoldDB" id="B3DNH2"/>
<feature type="signal peptide" evidence="1">
    <location>
        <begin position="1"/>
        <end position="20"/>
    </location>
</feature>
<feature type="chain" id="PRO_5010105210" evidence="1">
    <location>
        <begin position="21"/>
        <end position="182"/>
    </location>
</feature>
<dbReference type="HOGENOM" id="CLU_115081_1_0_1"/>
<dbReference type="VEuPathDB" id="VectorBase:FBgn0261290"/>
<dbReference type="EMBL" id="BT032974">
    <property type="protein sequence ID" value="ACD99538.1"/>
    <property type="molecule type" value="mRNA"/>
</dbReference>
<dbReference type="OrthoDB" id="7851871at2759"/>
<evidence type="ECO:0000256" key="1">
    <source>
        <dbReference type="SAM" id="SignalP"/>
    </source>
</evidence>
<name>B3DNH2_DROME</name>
<keyword evidence="1" id="KW-0732">Signal</keyword>
<dbReference type="EMBL" id="BT032960">
    <property type="protein sequence ID" value="ACD99524.1"/>
    <property type="molecule type" value="mRNA"/>
</dbReference>
<dbReference type="Pfam" id="PF06477">
    <property type="entry name" value="DUF1091"/>
    <property type="match status" value="1"/>
</dbReference>
<dbReference type="PANTHER" id="PTHR21112">
    <property type="entry name" value="CHEMOSENSORY PROTEIN A 29A-RELATED"/>
    <property type="match status" value="1"/>
</dbReference>